<sequence length="141" mass="16097">MLRKCFNCHSPNYLNYNCPKAKKESEHARPSNSEVQTCSVITQKELHLKAIALGEKTISSLIDTESSVSLIREDLSTKTVDQQKFSKKCNILFRIGKSQVLTKGTFKHDLVIDKDRYSLTWYVVSTKHLNFEAMIGTNILE</sequence>
<dbReference type="EMBL" id="BMAW01064393">
    <property type="protein sequence ID" value="GFT44979.1"/>
    <property type="molecule type" value="Genomic_DNA"/>
</dbReference>
<reference evidence="1" key="1">
    <citation type="submission" date="2020-08" db="EMBL/GenBank/DDBJ databases">
        <title>Multicomponent nature underlies the extraordinary mechanical properties of spider dragline silk.</title>
        <authorList>
            <person name="Kono N."/>
            <person name="Nakamura H."/>
            <person name="Mori M."/>
            <person name="Yoshida Y."/>
            <person name="Ohtoshi R."/>
            <person name="Malay A.D."/>
            <person name="Moran D.A.P."/>
            <person name="Tomita M."/>
            <person name="Numata K."/>
            <person name="Arakawa K."/>
        </authorList>
    </citation>
    <scope>NUCLEOTIDE SEQUENCE</scope>
</reference>
<keyword evidence="2" id="KW-1185">Reference proteome</keyword>
<comment type="caution">
    <text evidence="1">The sequence shown here is derived from an EMBL/GenBank/DDBJ whole genome shotgun (WGS) entry which is preliminary data.</text>
</comment>
<dbReference type="OrthoDB" id="8065943at2759"/>
<proteinExistence type="predicted"/>
<name>A0A8X6TTD2_NEPPI</name>
<protein>
    <submittedName>
        <fullName evidence="1">Peptidase A2 domain-containing protein</fullName>
    </submittedName>
</protein>
<organism evidence="1 2">
    <name type="scientific">Nephila pilipes</name>
    <name type="common">Giant wood spider</name>
    <name type="synonym">Nephila maculata</name>
    <dbReference type="NCBI Taxonomy" id="299642"/>
    <lineage>
        <taxon>Eukaryota</taxon>
        <taxon>Metazoa</taxon>
        <taxon>Ecdysozoa</taxon>
        <taxon>Arthropoda</taxon>
        <taxon>Chelicerata</taxon>
        <taxon>Arachnida</taxon>
        <taxon>Araneae</taxon>
        <taxon>Araneomorphae</taxon>
        <taxon>Entelegynae</taxon>
        <taxon>Araneoidea</taxon>
        <taxon>Nephilidae</taxon>
        <taxon>Nephila</taxon>
    </lineage>
</organism>
<dbReference type="Proteomes" id="UP000887013">
    <property type="component" value="Unassembled WGS sequence"/>
</dbReference>
<accession>A0A8X6TTD2</accession>
<evidence type="ECO:0000313" key="2">
    <source>
        <dbReference type="Proteomes" id="UP000887013"/>
    </source>
</evidence>
<evidence type="ECO:0000313" key="1">
    <source>
        <dbReference type="EMBL" id="GFT44979.1"/>
    </source>
</evidence>
<dbReference type="AlphaFoldDB" id="A0A8X6TTD2"/>
<gene>
    <name evidence="1" type="primary">AVEN_130998_1</name>
    <name evidence="1" type="ORF">NPIL_650061</name>
</gene>